<dbReference type="GO" id="GO:0008409">
    <property type="term" value="F:5'-3' exonuclease activity"/>
    <property type="evidence" value="ECO:0007669"/>
    <property type="project" value="TreeGrafter"/>
</dbReference>
<evidence type="ECO:0000256" key="8">
    <source>
        <dbReference type="RuleBase" id="RU365033"/>
    </source>
</evidence>
<dbReference type="FunFam" id="3.40.1350.10:FF:000009">
    <property type="entry name" value="Fanconi-associated nuclease"/>
    <property type="match status" value="1"/>
</dbReference>
<keyword evidence="4 8" id="KW-0479">Metal-binding</keyword>
<feature type="compositionally biased region" description="Basic and acidic residues" evidence="9">
    <location>
        <begin position="66"/>
        <end position="82"/>
    </location>
</feature>
<keyword evidence="5 8" id="KW-0378">Hydrolase</keyword>
<dbReference type="Pfam" id="PF08774">
    <property type="entry name" value="VRR_NUC"/>
    <property type="match status" value="1"/>
</dbReference>
<comment type="cofactor">
    <cofactor evidence="8">
        <name>Mg(2+)</name>
        <dbReference type="ChEBI" id="CHEBI:18420"/>
    </cofactor>
    <cofactor evidence="8">
        <name>Mn(2+)</name>
        <dbReference type="ChEBI" id="CHEBI:29035"/>
    </cofactor>
</comment>
<keyword evidence="3 8" id="KW-0540">Nuclease</keyword>
<organism evidence="11 12">
    <name type="scientific">Trichoderma citrinoviride</name>
    <dbReference type="NCBI Taxonomy" id="58853"/>
    <lineage>
        <taxon>Eukaryota</taxon>
        <taxon>Fungi</taxon>
        <taxon>Dikarya</taxon>
        <taxon>Ascomycota</taxon>
        <taxon>Pezizomycotina</taxon>
        <taxon>Sordariomycetes</taxon>
        <taxon>Hypocreomycetidae</taxon>
        <taxon>Hypocreales</taxon>
        <taxon>Hypocreaceae</taxon>
        <taxon>Trichoderma</taxon>
    </lineage>
</organism>
<feature type="region of interest" description="Disordered" evidence="9">
    <location>
        <begin position="1"/>
        <end position="92"/>
    </location>
</feature>
<comment type="similarity">
    <text evidence="2 8">Belongs to the FAN1 family.</text>
</comment>
<dbReference type="PANTHER" id="PTHR15749">
    <property type="entry name" value="FANCONI-ASSOCIATED NUCLEASE 1"/>
    <property type="match status" value="1"/>
</dbReference>
<gene>
    <name evidence="11" type="ORF">BBK36DRAFT_166374</name>
</gene>
<name>A0A2T4B808_9HYPO</name>
<evidence type="ECO:0000256" key="6">
    <source>
        <dbReference type="ARBA" id="ARBA00022842"/>
    </source>
</evidence>
<evidence type="ECO:0000259" key="10">
    <source>
        <dbReference type="SMART" id="SM00990"/>
    </source>
</evidence>
<dbReference type="SMART" id="SM00990">
    <property type="entry name" value="VRR_NUC"/>
    <property type="match status" value="1"/>
</dbReference>
<keyword evidence="8" id="KW-0539">Nucleus</keyword>
<keyword evidence="7 8" id="KW-0464">Manganese</keyword>
<dbReference type="AlphaFoldDB" id="A0A2T4B808"/>
<dbReference type="InterPro" id="IPR049132">
    <property type="entry name" value="FAN1-like_euk"/>
</dbReference>
<evidence type="ECO:0000256" key="4">
    <source>
        <dbReference type="ARBA" id="ARBA00022723"/>
    </source>
</evidence>
<keyword evidence="8" id="KW-0234">DNA repair</keyword>
<dbReference type="GO" id="GO:0004528">
    <property type="term" value="F:phosphodiesterase I activity"/>
    <property type="evidence" value="ECO:0007669"/>
    <property type="project" value="UniProtKB-EC"/>
</dbReference>
<dbReference type="Pfam" id="PF21170">
    <property type="entry name" value="FAN1_TPR"/>
    <property type="match status" value="1"/>
</dbReference>
<evidence type="ECO:0000256" key="2">
    <source>
        <dbReference type="ARBA" id="ARBA00005533"/>
    </source>
</evidence>
<dbReference type="GO" id="GO:0070336">
    <property type="term" value="F:flap-structured DNA binding"/>
    <property type="evidence" value="ECO:0007669"/>
    <property type="project" value="TreeGrafter"/>
</dbReference>
<proteinExistence type="inferred from homology"/>
<protein>
    <recommendedName>
        <fullName evidence="8">Fanconi-associated nuclease</fullName>
        <ecNumber evidence="8">3.1.4.1</ecNumber>
    </recommendedName>
</protein>
<dbReference type="InterPro" id="IPR014883">
    <property type="entry name" value="VRR_NUC"/>
</dbReference>
<keyword evidence="6 8" id="KW-0460">Magnesium</keyword>
<keyword evidence="8" id="KW-0227">DNA damage</keyword>
<evidence type="ECO:0000256" key="5">
    <source>
        <dbReference type="ARBA" id="ARBA00022801"/>
    </source>
</evidence>
<comment type="catalytic activity">
    <reaction evidence="1 8">
        <text>Hydrolytically removes 5'-nucleotides successively from the 3'-hydroxy termini of 3'-hydroxy-terminated oligonucleotides.</text>
        <dbReference type="EC" id="3.1.4.1"/>
    </reaction>
</comment>
<dbReference type="GO" id="GO:0046872">
    <property type="term" value="F:metal ion binding"/>
    <property type="evidence" value="ECO:0007669"/>
    <property type="project" value="UniProtKB-KW"/>
</dbReference>
<evidence type="ECO:0000313" key="12">
    <source>
        <dbReference type="Proteomes" id="UP000241546"/>
    </source>
</evidence>
<accession>A0A2T4B808</accession>
<evidence type="ECO:0000313" key="11">
    <source>
        <dbReference type="EMBL" id="PTB65440.1"/>
    </source>
</evidence>
<dbReference type="GeneID" id="36605897"/>
<dbReference type="PANTHER" id="PTHR15749:SF4">
    <property type="entry name" value="FANCONI-ASSOCIATED NUCLEASE 1"/>
    <property type="match status" value="1"/>
</dbReference>
<dbReference type="RefSeq" id="XP_024748760.1">
    <property type="nucleotide sequence ID" value="XM_024897779.1"/>
</dbReference>
<dbReference type="InterPro" id="IPR011856">
    <property type="entry name" value="tRNA_endonuc-like_dom_sf"/>
</dbReference>
<evidence type="ECO:0000256" key="9">
    <source>
        <dbReference type="SAM" id="MobiDB-lite"/>
    </source>
</evidence>
<evidence type="ECO:0000256" key="3">
    <source>
        <dbReference type="ARBA" id="ARBA00022722"/>
    </source>
</evidence>
<dbReference type="CDD" id="cd22326">
    <property type="entry name" value="FAN1-like"/>
    <property type="match status" value="1"/>
</dbReference>
<dbReference type="GO" id="GO:0036297">
    <property type="term" value="P:interstrand cross-link repair"/>
    <property type="evidence" value="ECO:0007669"/>
    <property type="project" value="InterPro"/>
</dbReference>
<comment type="function">
    <text evidence="8">Nuclease required for the repair of DNA interstrand cross-links (ICL). Acts as a 5'-3' exonuclease that anchors at a cut end of DNA and cleaves DNA successively at every third nucleotide, allowing to excise an ICL from one strand through flanking incisions.</text>
</comment>
<dbReference type="InterPro" id="IPR049126">
    <property type="entry name" value="FAN1-like_TPR"/>
</dbReference>
<comment type="subcellular location">
    <subcellularLocation>
        <location evidence="8">Nucleus</location>
    </subcellularLocation>
</comment>
<reference evidence="12" key="1">
    <citation type="submission" date="2016-07" db="EMBL/GenBank/DDBJ databases">
        <title>Multiple horizontal gene transfer events from other fungi enriched the ability of initially mycotrophic Trichoderma (Ascomycota) to feed on dead plant biomass.</title>
        <authorList>
            <consortium name="DOE Joint Genome Institute"/>
            <person name="Atanasova L."/>
            <person name="Chenthamara K."/>
            <person name="Zhang J."/>
            <person name="Grujic M."/>
            <person name="Henrissat B."/>
            <person name="Kuo A."/>
            <person name="Aerts A."/>
            <person name="Salamov A."/>
            <person name="Lipzen A."/>
            <person name="Labutti K."/>
            <person name="Barry K."/>
            <person name="Miao Y."/>
            <person name="Rahimi M.J."/>
            <person name="Shen Q."/>
            <person name="Grigoriev I.V."/>
            <person name="Kubicek C.P."/>
            <person name="Druzhinina I.S."/>
        </authorList>
    </citation>
    <scope>NUCLEOTIDE SEQUENCE [LARGE SCALE GENOMIC DNA]</scope>
    <source>
        <strain evidence="12">TUCIM 6016</strain>
    </source>
</reference>
<dbReference type="EMBL" id="KZ680215">
    <property type="protein sequence ID" value="PTB65440.1"/>
    <property type="molecule type" value="Genomic_DNA"/>
</dbReference>
<evidence type="ECO:0000256" key="1">
    <source>
        <dbReference type="ARBA" id="ARBA00000983"/>
    </source>
</evidence>
<keyword evidence="12" id="KW-1185">Reference proteome</keyword>
<dbReference type="EC" id="3.1.4.1" evidence="8"/>
<dbReference type="OrthoDB" id="76364at2759"/>
<dbReference type="InterPro" id="IPR033315">
    <property type="entry name" value="Fan1-like"/>
</dbReference>
<feature type="domain" description="VRR-NUC" evidence="10">
    <location>
        <begin position="721"/>
        <end position="851"/>
    </location>
</feature>
<dbReference type="Proteomes" id="UP000241546">
    <property type="component" value="Unassembled WGS sequence"/>
</dbReference>
<dbReference type="InterPro" id="IPR049125">
    <property type="entry name" value="FAN1-like_WH"/>
</dbReference>
<dbReference type="GO" id="GO:0017108">
    <property type="term" value="F:5'-flap endonuclease activity"/>
    <property type="evidence" value="ECO:0007669"/>
    <property type="project" value="TreeGrafter"/>
</dbReference>
<dbReference type="Pfam" id="PF21315">
    <property type="entry name" value="FAN1_HTH"/>
    <property type="match status" value="1"/>
</dbReference>
<dbReference type="GO" id="GO:0005634">
    <property type="term" value="C:nucleus"/>
    <property type="evidence" value="ECO:0007669"/>
    <property type="project" value="UniProtKB-SubCell"/>
</dbReference>
<sequence length="858" mass="97605">MDAFVKRLPKANAEGQDAGNSSRRASTVAGRPSKRMKRDNDSASETEEPSALSVEDDHPKVLSTERVLDEKDQRRNKDRVTDFENALPPTEANQEAIEEYEALKSSQNNAGEESAEGKPAPLWVKGRSSIYVDAFNLALDTVLEEESSLFSSKEREIFNQWRKLDYQAQYLYVRLFLRKTAAWHRSSRLGYFNDISDHSSAIATLQERRPLPPEDEAEPLVDSQLPSVNLETPDDCDTFSFADASEDHLDTVEEAASLLYLDELKALAKEAKVQGKTKADMIRALCRMSQQQTGLMALGISRQNSGDSSTSGRNDPAISAVGKLKREDSNREQHFLAKILAIVGSCIRISPVTFKLFERVHLVFYRSTEWTEKSLTTIILAKIARRSFPEYLVCRSSTIFASRSHLLEYEAAIHMEAEVDGVLESNGPLDERGSQKILNIFERVYPRWKALVEEETEKERRVYEMGEGAYLRRFNPAHSYTRILVKAAFVFGKLKQYLKEHELLTELLDQRLFHLARRGAWYQRKALLEEHYMASLDPNPVTNDLEQQKKRWRAIAVSTCETGLQDPDCHLIHHYDLQKRLVKLEKRLRIPKRLQHDFGHVRLVDPLELSVEGIQLKRTTPPRPGGQAPSTRTIWLDESNSGGECSVEEMCLGHFRSQGWKGYHAEGGIIRTLFAYLFYDILFFYIPNVFQTAFQTCPLDLHTDAFFPARASEINHRLVEIANGEGERILRGVWDKEHERRTSVIGLNWDFEVEDLTELVRCFQGSALAALCKVMAQEYRQRGGGIPDLVLWRLAESDEADAPDEEPGRAKGEVMFVEVKSANDRLSDTQRLWIHVLTGAGVKVALCNAVAKEIREVD</sequence>
<evidence type="ECO:0000256" key="7">
    <source>
        <dbReference type="ARBA" id="ARBA00023211"/>
    </source>
</evidence>
<dbReference type="Gene3D" id="3.40.1350.10">
    <property type="match status" value="1"/>
</dbReference>